<name>A0A8E2DKA0_9APHY</name>
<proteinExistence type="predicted"/>
<dbReference type="AlphaFoldDB" id="A0A8E2DKA0"/>
<evidence type="ECO:0000313" key="2">
    <source>
        <dbReference type="Proteomes" id="UP000250043"/>
    </source>
</evidence>
<evidence type="ECO:0000313" key="1">
    <source>
        <dbReference type="EMBL" id="OCH89846.1"/>
    </source>
</evidence>
<accession>A0A8E2DKA0</accession>
<gene>
    <name evidence="1" type="ORF">OBBRIDRAFT_640497</name>
</gene>
<keyword evidence="2" id="KW-1185">Reference proteome</keyword>
<protein>
    <submittedName>
        <fullName evidence="1">Uncharacterized protein</fullName>
    </submittedName>
</protein>
<dbReference type="EMBL" id="KV722418">
    <property type="protein sequence ID" value="OCH89846.1"/>
    <property type="molecule type" value="Genomic_DNA"/>
</dbReference>
<reference evidence="1 2" key="1">
    <citation type="submission" date="2016-07" db="EMBL/GenBank/DDBJ databases">
        <title>Draft genome of the white-rot fungus Obba rivulosa 3A-2.</title>
        <authorList>
            <consortium name="DOE Joint Genome Institute"/>
            <person name="Miettinen O."/>
            <person name="Riley R."/>
            <person name="Acob R."/>
            <person name="Barry K."/>
            <person name="Cullen D."/>
            <person name="De Vries R."/>
            <person name="Hainaut M."/>
            <person name="Hatakka A."/>
            <person name="Henrissat B."/>
            <person name="Hilden K."/>
            <person name="Kuo R."/>
            <person name="Labutti K."/>
            <person name="Lipzen A."/>
            <person name="Makela M.R."/>
            <person name="Sandor L."/>
            <person name="Spatafora J.W."/>
            <person name="Grigoriev I.V."/>
            <person name="Hibbett D.S."/>
        </authorList>
    </citation>
    <scope>NUCLEOTIDE SEQUENCE [LARGE SCALE GENOMIC DNA]</scope>
    <source>
        <strain evidence="1 2">3A-2</strain>
    </source>
</reference>
<organism evidence="1 2">
    <name type="scientific">Obba rivulosa</name>
    <dbReference type="NCBI Taxonomy" id="1052685"/>
    <lineage>
        <taxon>Eukaryota</taxon>
        <taxon>Fungi</taxon>
        <taxon>Dikarya</taxon>
        <taxon>Basidiomycota</taxon>
        <taxon>Agaricomycotina</taxon>
        <taxon>Agaricomycetes</taxon>
        <taxon>Polyporales</taxon>
        <taxon>Gelatoporiaceae</taxon>
        <taxon>Obba</taxon>
    </lineage>
</organism>
<dbReference type="Proteomes" id="UP000250043">
    <property type="component" value="Unassembled WGS sequence"/>
</dbReference>
<sequence>MPILPPLNDDCTLIVISHLNKRAILSLAHASSVALAALRPYVLRTVSLRRNAEQVNEFCQCVLSQDLAGYIRDLDISPSALYPAGSDPTPGSDDEPKPVIFARALADVLEKSVNLKALKLAGLEILLECEPRIGAALIAHPPHAKLELSGIGERGFVALGSMRSPPNISLQPSPPFNSTMARNIQAGDCITAFLTRNAELFQDVVFGGLISRWLDTFLKSHSLTFPNVHKLVMHPLDMSLRQCAMAFPAVRYLSADWPEPAIADGQVLWPDLLSIEGPSPLVFYAALNYPNIRRIHLWDKYHMEPEDEFAGLCTIMQQRAIAHIA</sequence>